<organism evidence="1 2">
    <name type="scientific">Nitrospirillum viridazoti CBAmc</name>
    <dbReference type="NCBI Taxonomy" id="1441467"/>
    <lineage>
        <taxon>Bacteria</taxon>
        <taxon>Pseudomonadati</taxon>
        <taxon>Pseudomonadota</taxon>
        <taxon>Alphaproteobacteria</taxon>
        <taxon>Rhodospirillales</taxon>
        <taxon>Azospirillaceae</taxon>
        <taxon>Nitrospirillum</taxon>
        <taxon>Nitrospirillum viridazoti</taxon>
    </lineage>
</organism>
<dbReference type="InterPro" id="IPR038573">
    <property type="entry name" value="BrnT_sf"/>
</dbReference>
<dbReference type="KEGG" id="nao:Y958_07970"/>
<dbReference type="AlphaFoldDB" id="A0A248JQK1"/>
<evidence type="ECO:0000313" key="2">
    <source>
        <dbReference type="Proteomes" id="UP000197153"/>
    </source>
</evidence>
<dbReference type="Proteomes" id="UP000197153">
    <property type="component" value="Chromosome 1"/>
</dbReference>
<keyword evidence="2" id="KW-1185">Reference proteome</keyword>
<reference evidence="1 2" key="1">
    <citation type="submission" date="2017-06" db="EMBL/GenBank/DDBJ databases">
        <title>Complete genome sequence of Nitrospirillum amazonense strain CBAmC, an endophytic nitrogen-fixing and plant growth-promoting bacterium, isolated from sugarcane.</title>
        <authorList>
            <person name="Schwab S."/>
            <person name="dos Santos Teixeira K.R."/>
            <person name="Simoes Araujo J.L."/>
            <person name="Soares Vidal M."/>
            <person name="Borges de Freitas H.R."/>
            <person name="Rivello Crivelaro A.L."/>
            <person name="Bueno de Camargo Nunes A."/>
            <person name="dos Santos C.M."/>
            <person name="Palmeira da Silva Rosa D."/>
            <person name="da Silva Padilha D."/>
            <person name="da Silva E."/>
            <person name="Araujo Terra L."/>
            <person name="Soares Mendes V."/>
            <person name="Farinelli L."/>
            <person name="Magalhaes Cruz L."/>
            <person name="Baldani J.I."/>
        </authorList>
    </citation>
    <scope>NUCLEOTIDE SEQUENCE [LARGE SCALE GENOMIC DNA]</scope>
    <source>
        <strain evidence="1 2">CBAmC</strain>
    </source>
</reference>
<proteinExistence type="predicted"/>
<sequence length="93" mass="10733">MDIWDEAKRQANLEKHGVDFISLDAFDWANAIYVEDLRQEYGEVRLIALGLLGNRVHVVVFTERPEGRRLISARKANSREIARYVQEIGISHP</sequence>
<evidence type="ECO:0008006" key="3">
    <source>
        <dbReference type="Google" id="ProtNLM"/>
    </source>
</evidence>
<name>A0A248JQK1_9PROT</name>
<gene>
    <name evidence="1" type="ORF">Y958_07970</name>
</gene>
<accession>A0A248JQK1</accession>
<protein>
    <recommendedName>
        <fullName evidence="3">BrnT family toxin</fullName>
    </recommendedName>
</protein>
<dbReference type="Gene3D" id="3.10.450.530">
    <property type="entry name" value="Ribonuclease toxin, BrnT, of type II toxin-antitoxin system"/>
    <property type="match status" value="1"/>
</dbReference>
<dbReference type="Pfam" id="PF04365">
    <property type="entry name" value="BrnT_toxin"/>
    <property type="match status" value="1"/>
</dbReference>
<evidence type="ECO:0000313" key="1">
    <source>
        <dbReference type="EMBL" id="ASG20751.1"/>
    </source>
</evidence>
<dbReference type="RefSeq" id="WP_088871579.1">
    <property type="nucleotide sequence ID" value="NZ_CP022110.1"/>
</dbReference>
<dbReference type="InterPro" id="IPR007460">
    <property type="entry name" value="BrnT_toxin"/>
</dbReference>
<dbReference type="EMBL" id="CP022110">
    <property type="protein sequence ID" value="ASG20751.1"/>
    <property type="molecule type" value="Genomic_DNA"/>
</dbReference>